<sequence length="133" mass="15404">MVSHIDEIVGNITNNKELKSVTISDKKDKTLTGFYINDSIVKIVKEETKTGIDTTSEVFYFEKGKLIFVHESNKASETAFDGRYYFDNGKMIDYSTTGHNRFENDSLDPEKFWLKDAEKCQKILYQKIKKVNN</sequence>
<comment type="caution">
    <text evidence="1">The sequence shown here is derived from an EMBL/GenBank/DDBJ whole genome shotgun (WGS) entry which is preliminary data.</text>
</comment>
<evidence type="ECO:0000313" key="2">
    <source>
        <dbReference type="Proteomes" id="UP000249645"/>
    </source>
</evidence>
<dbReference type="AlphaFoldDB" id="A0A2W5GZI4"/>
<gene>
    <name evidence="1" type="ORF">DI598_11220</name>
</gene>
<accession>A0A2W5GZI4</accession>
<proteinExistence type="predicted"/>
<name>A0A2W5GZI4_9SPHI</name>
<reference evidence="1 2" key="1">
    <citation type="submission" date="2017-11" db="EMBL/GenBank/DDBJ databases">
        <title>Infants hospitalized years apart are colonized by the same room-sourced microbial strains.</title>
        <authorList>
            <person name="Brooks B."/>
            <person name="Olm M.R."/>
            <person name="Firek B.A."/>
            <person name="Baker R."/>
            <person name="Thomas B.C."/>
            <person name="Morowitz M.J."/>
            <person name="Banfield J.F."/>
        </authorList>
    </citation>
    <scope>NUCLEOTIDE SEQUENCE [LARGE SCALE GENOMIC DNA]</scope>
    <source>
        <strain evidence="1">S2_009_000_R2_76</strain>
    </source>
</reference>
<protein>
    <submittedName>
        <fullName evidence="1">Uncharacterized protein</fullName>
    </submittedName>
</protein>
<organism evidence="1 2">
    <name type="scientific">Pseudopedobacter saltans</name>
    <dbReference type="NCBI Taxonomy" id="151895"/>
    <lineage>
        <taxon>Bacteria</taxon>
        <taxon>Pseudomonadati</taxon>
        <taxon>Bacteroidota</taxon>
        <taxon>Sphingobacteriia</taxon>
        <taxon>Sphingobacteriales</taxon>
        <taxon>Sphingobacteriaceae</taxon>
        <taxon>Pseudopedobacter</taxon>
    </lineage>
</organism>
<dbReference type="EMBL" id="QFOI01000199">
    <property type="protein sequence ID" value="PZP47239.1"/>
    <property type="molecule type" value="Genomic_DNA"/>
</dbReference>
<dbReference type="Proteomes" id="UP000249645">
    <property type="component" value="Unassembled WGS sequence"/>
</dbReference>
<evidence type="ECO:0000313" key="1">
    <source>
        <dbReference type="EMBL" id="PZP47239.1"/>
    </source>
</evidence>